<evidence type="ECO:0000256" key="7">
    <source>
        <dbReference type="ARBA" id="ARBA00023136"/>
    </source>
</evidence>
<keyword evidence="11" id="KW-0969">Cilium</keyword>
<dbReference type="Pfam" id="PF01311">
    <property type="entry name" value="Bac_export_1"/>
    <property type="match status" value="1"/>
</dbReference>
<name>A0A090T5F9_9VIBR</name>
<dbReference type="OrthoDB" id="9797790at2"/>
<reference evidence="11 12" key="1">
    <citation type="submission" date="2014-09" db="EMBL/GenBank/DDBJ databases">
        <title>Vibrio maritimus JCM 19240. (C210) whole genome shotgun sequence.</title>
        <authorList>
            <person name="Sawabe T."/>
            <person name="Meirelles P."/>
            <person name="Nakanishi M."/>
            <person name="Sayaka M."/>
            <person name="Hattori M."/>
            <person name="Ohkuma M."/>
        </authorList>
    </citation>
    <scope>NUCLEOTIDE SEQUENCE [LARGE SCALE GENOMIC DNA]</scope>
    <source>
        <strain evidence="11 12">JCM 19240</strain>
    </source>
</reference>
<organism evidence="11 12">
    <name type="scientific">Vibrio maritimus</name>
    <dbReference type="NCBI Taxonomy" id="990268"/>
    <lineage>
        <taxon>Bacteria</taxon>
        <taxon>Pseudomonadati</taxon>
        <taxon>Pseudomonadota</taxon>
        <taxon>Gammaproteobacteria</taxon>
        <taxon>Vibrionales</taxon>
        <taxon>Vibrionaceae</taxon>
        <taxon>Vibrio</taxon>
    </lineage>
</organism>
<comment type="caution">
    <text evidence="11">The sequence shown here is derived from an EMBL/GenBank/DDBJ whole genome shotgun (WGS) entry which is preliminary data.</text>
</comment>
<dbReference type="InterPro" id="IPR002010">
    <property type="entry name" value="T3SS_IM_R"/>
</dbReference>
<evidence type="ECO:0000256" key="3">
    <source>
        <dbReference type="ARBA" id="ARBA00021717"/>
    </source>
</evidence>
<evidence type="ECO:0000256" key="8">
    <source>
        <dbReference type="ARBA" id="ARBA00023143"/>
    </source>
</evidence>
<comment type="similarity">
    <text evidence="2 10">Belongs to the FliR/MopE/SpaR family.</text>
</comment>
<dbReference type="AlphaFoldDB" id="A0A090T5F9"/>
<dbReference type="NCBIfam" id="TIGR01400">
    <property type="entry name" value="fliR"/>
    <property type="match status" value="1"/>
</dbReference>
<keyword evidence="7 10" id="KW-0472">Membrane</keyword>
<feature type="transmembrane region" description="Helical" evidence="10">
    <location>
        <begin position="75"/>
        <end position="98"/>
    </location>
</feature>
<gene>
    <name evidence="11" type="ORF">JCM19240_3993</name>
</gene>
<reference evidence="11 12" key="2">
    <citation type="submission" date="2014-09" db="EMBL/GenBank/DDBJ databases">
        <authorList>
            <consortium name="NBRP consortium"/>
            <person name="Sawabe T."/>
            <person name="Meirelles P."/>
            <person name="Nakanishi M."/>
            <person name="Sayaka M."/>
            <person name="Hattori M."/>
            <person name="Ohkuma M."/>
        </authorList>
    </citation>
    <scope>NUCLEOTIDE SEQUENCE [LARGE SCALE GENOMIC DNA]</scope>
    <source>
        <strain evidence="11 12">JCM 19240</strain>
    </source>
</reference>
<evidence type="ECO:0000256" key="4">
    <source>
        <dbReference type="ARBA" id="ARBA00022475"/>
    </source>
</evidence>
<dbReference type="Proteomes" id="UP000029224">
    <property type="component" value="Unassembled WGS sequence"/>
</dbReference>
<evidence type="ECO:0000313" key="12">
    <source>
        <dbReference type="Proteomes" id="UP000029224"/>
    </source>
</evidence>
<evidence type="ECO:0000256" key="1">
    <source>
        <dbReference type="ARBA" id="ARBA00002578"/>
    </source>
</evidence>
<dbReference type="GO" id="GO:0006605">
    <property type="term" value="P:protein targeting"/>
    <property type="evidence" value="ECO:0007669"/>
    <property type="project" value="UniProtKB-UniRule"/>
</dbReference>
<dbReference type="PANTHER" id="PTHR30065">
    <property type="entry name" value="FLAGELLAR BIOSYNTHETIC PROTEIN FLIR"/>
    <property type="match status" value="1"/>
</dbReference>
<feature type="transmembrane region" description="Helical" evidence="10">
    <location>
        <begin position="212"/>
        <end position="235"/>
    </location>
</feature>
<feature type="transmembrane region" description="Helical" evidence="10">
    <location>
        <begin position="119"/>
        <end position="140"/>
    </location>
</feature>
<evidence type="ECO:0000313" key="11">
    <source>
        <dbReference type="EMBL" id="GAL34443.1"/>
    </source>
</evidence>
<evidence type="ECO:0000256" key="9">
    <source>
        <dbReference type="NCBIfam" id="TIGR01400"/>
    </source>
</evidence>
<keyword evidence="6 10" id="KW-1133">Transmembrane helix</keyword>
<accession>A0A090T5F9</accession>
<comment type="function">
    <text evidence="1 10">Role in flagellar biosynthesis.</text>
</comment>
<dbReference type="InterPro" id="IPR006303">
    <property type="entry name" value="FliR"/>
</dbReference>
<keyword evidence="11" id="KW-0966">Cell projection</keyword>
<keyword evidence="12" id="KW-1185">Reference proteome</keyword>
<evidence type="ECO:0000256" key="10">
    <source>
        <dbReference type="RuleBase" id="RU362071"/>
    </source>
</evidence>
<proteinExistence type="inferred from homology"/>
<keyword evidence="4 10" id="KW-1003">Cell membrane</keyword>
<dbReference type="GO" id="GO:0009425">
    <property type="term" value="C:bacterial-type flagellum basal body"/>
    <property type="evidence" value="ECO:0007669"/>
    <property type="project" value="UniProtKB-SubCell"/>
</dbReference>
<feature type="transmembrane region" description="Helical" evidence="10">
    <location>
        <begin position="14"/>
        <end position="32"/>
    </location>
</feature>
<evidence type="ECO:0000256" key="2">
    <source>
        <dbReference type="ARBA" id="ARBA00009772"/>
    </source>
</evidence>
<comment type="subcellular location">
    <subcellularLocation>
        <location evidence="10">Cell membrane</location>
        <topology evidence="10">Multi-pass membrane protein</topology>
    </subcellularLocation>
    <subcellularLocation>
        <location evidence="10">Bacterial flagellum basal body</location>
    </subcellularLocation>
</comment>
<dbReference type="PANTHER" id="PTHR30065:SF8">
    <property type="entry name" value="FLAGELLAR BIOSYNTHETIC PROTEIN FLIR"/>
    <property type="match status" value="1"/>
</dbReference>
<dbReference type="PRINTS" id="PR00953">
    <property type="entry name" value="TYPE3IMRPROT"/>
</dbReference>
<dbReference type="GO" id="GO:0044780">
    <property type="term" value="P:bacterial-type flagellum assembly"/>
    <property type="evidence" value="ECO:0007669"/>
    <property type="project" value="UniProtKB-UniRule"/>
</dbReference>
<dbReference type="GO" id="GO:0005886">
    <property type="term" value="C:plasma membrane"/>
    <property type="evidence" value="ECO:0007669"/>
    <property type="project" value="UniProtKB-SubCell"/>
</dbReference>
<evidence type="ECO:0000256" key="5">
    <source>
        <dbReference type="ARBA" id="ARBA00022692"/>
    </source>
</evidence>
<evidence type="ECO:0000256" key="6">
    <source>
        <dbReference type="ARBA" id="ARBA00022989"/>
    </source>
</evidence>
<feature type="transmembrane region" description="Helical" evidence="10">
    <location>
        <begin position="177"/>
        <end position="200"/>
    </location>
</feature>
<keyword evidence="11" id="KW-0282">Flagellum</keyword>
<keyword evidence="8 10" id="KW-0975">Bacterial flagellum</keyword>
<sequence>MIITFTEITQWLGLIWWPFVRLTGLFLIAPFFGDKAIPMRVKILFAFIFSLLLAPMIDTVPPFNPFSIEAIIFTIYQLIFGFLIGFAVMIFFTIFSIAGQAISMQMGLAMAIMNDPANGVSIAIIGRIMFITAMLLFLSIDGHLIVLLQLKNSFTHWPLDSMFPFTSIDYVLKMVSWMFATGLLVAAPAIVVMLLSNITFGLMNKAAPALNVFALGFPMTMLLGLFAMMASLTGIGDHYFELALELNRHLNYILRLPNGG</sequence>
<protein>
    <recommendedName>
        <fullName evidence="3 9">Flagellar biosynthetic protein FliR</fullName>
    </recommendedName>
</protein>
<feature type="transmembrane region" description="Helical" evidence="10">
    <location>
        <begin position="44"/>
        <end position="63"/>
    </location>
</feature>
<keyword evidence="5 10" id="KW-0812">Transmembrane</keyword>
<dbReference type="EMBL" id="BBMT01000005">
    <property type="protein sequence ID" value="GAL34443.1"/>
    <property type="molecule type" value="Genomic_DNA"/>
</dbReference>